<keyword evidence="1 4" id="KW-0812">Transmembrane</keyword>
<keyword evidence="3 4" id="KW-0472">Membrane</keyword>
<dbReference type="InterPro" id="IPR011701">
    <property type="entry name" value="MFS"/>
</dbReference>
<dbReference type="InterPro" id="IPR036259">
    <property type="entry name" value="MFS_trans_sf"/>
</dbReference>
<dbReference type="Pfam" id="PF07690">
    <property type="entry name" value="MFS_1"/>
    <property type="match status" value="1"/>
</dbReference>
<protein>
    <submittedName>
        <fullName evidence="6">MFS transporter</fullName>
    </submittedName>
</protein>
<evidence type="ECO:0000259" key="5">
    <source>
        <dbReference type="PROSITE" id="PS50850"/>
    </source>
</evidence>
<dbReference type="PANTHER" id="PTHR11360">
    <property type="entry name" value="MONOCARBOXYLATE TRANSPORTER"/>
    <property type="match status" value="1"/>
</dbReference>
<evidence type="ECO:0000256" key="2">
    <source>
        <dbReference type="ARBA" id="ARBA00022989"/>
    </source>
</evidence>
<feature type="transmembrane region" description="Helical" evidence="4">
    <location>
        <begin position="59"/>
        <end position="78"/>
    </location>
</feature>
<feature type="transmembrane region" description="Helical" evidence="4">
    <location>
        <begin position="379"/>
        <end position="399"/>
    </location>
</feature>
<feature type="transmembrane region" description="Helical" evidence="4">
    <location>
        <begin position="21"/>
        <end position="39"/>
    </location>
</feature>
<evidence type="ECO:0000313" key="7">
    <source>
        <dbReference type="Proteomes" id="UP001595648"/>
    </source>
</evidence>
<feature type="transmembrane region" description="Helical" evidence="4">
    <location>
        <begin position="229"/>
        <end position="251"/>
    </location>
</feature>
<dbReference type="EMBL" id="JBHRVD010000001">
    <property type="protein sequence ID" value="MFC3325126.1"/>
    <property type="molecule type" value="Genomic_DNA"/>
</dbReference>
<dbReference type="CDD" id="cd17355">
    <property type="entry name" value="MFS_YcxA_like"/>
    <property type="match status" value="1"/>
</dbReference>
<evidence type="ECO:0000313" key="6">
    <source>
        <dbReference type="EMBL" id="MFC3325126.1"/>
    </source>
</evidence>
<dbReference type="PANTHER" id="PTHR11360:SF284">
    <property type="entry name" value="EG:103B4.3 PROTEIN-RELATED"/>
    <property type="match status" value="1"/>
</dbReference>
<keyword evidence="2 4" id="KW-1133">Transmembrane helix</keyword>
<name>A0ABV7MT35_9HYPH</name>
<dbReference type="RefSeq" id="WP_378982510.1">
    <property type="nucleotide sequence ID" value="NZ_JBHRVD010000001.1"/>
</dbReference>
<evidence type="ECO:0000256" key="1">
    <source>
        <dbReference type="ARBA" id="ARBA00022692"/>
    </source>
</evidence>
<feature type="transmembrane region" description="Helical" evidence="4">
    <location>
        <begin position="116"/>
        <end position="138"/>
    </location>
</feature>
<feature type="transmembrane region" description="Helical" evidence="4">
    <location>
        <begin position="90"/>
        <end position="110"/>
    </location>
</feature>
<comment type="caution">
    <text evidence="6">The sequence shown here is derived from an EMBL/GenBank/DDBJ whole genome shotgun (WGS) entry which is preliminary data.</text>
</comment>
<feature type="transmembrane region" description="Helical" evidence="4">
    <location>
        <begin position="353"/>
        <end position="373"/>
    </location>
</feature>
<dbReference type="SUPFAM" id="SSF103473">
    <property type="entry name" value="MFS general substrate transporter"/>
    <property type="match status" value="1"/>
</dbReference>
<reference evidence="7" key="1">
    <citation type="journal article" date="2019" name="Int. J. Syst. Evol. Microbiol.">
        <title>The Global Catalogue of Microorganisms (GCM) 10K type strain sequencing project: providing services to taxonomists for standard genome sequencing and annotation.</title>
        <authorList>
            <consortium name="The Broad Institute Genomics Platform"/>
            <consortium name="The Broad Institute Genome Sequencing Center for Infectious Disease"/>
            <person name="Wu L."/>
            <person name="Ma J."/>
        </authorList>
    </citation>
    <scope>NUCLEOTIDE SEQUENCE [LARGE SCALE GENOMIC DNA]</scope>
    <source>
        <strain evidence="7">ICMP 19515</strain>
    </source>
</reference>
<organism evidence="6 7">
    <name type="scientific">Mesorhizobium cantuariense</name>
    <dbReference type="NCBI Taxonomy" id="1300275"/>
    <lineage>
        <taxon>Bacteria</taxon>
        <taxon>Pseudomonadati</taxon>
        <taxon>Pseudomonadota</taxon>
        <taxon>Alphaproteobacteria</taxon>
        <taxon>Hyphomicrobiales</taxon>
        <taxon>Phyllobacteriaceae</taxon>
        <taxon>Mesorhizobium</taxon>
    </lineage>
</organism>
<proteinExistence type="predicted"/>
<dbReference type="InterPro" id="IPR050327">
    <property type="entry name" value="Proton-linked_MCT"/>
</dbReference>
<evidence type="ECO:0000256" key="3">
    <source>
        <dbReference type="ARBA" id="ARBA00023136"/>
    </source>
</evidence>
<feature type="transmembrane region" description="Helical" evidence="4">
    <location>
        <begin position="180"/>
        <end position="199"/>
    </location>
</feature>
<dbReference type="Proteomes" id="UP001595648">
    <property type="component" value="Unassembled WGS sequence"/>
</dbReference>
<dbReference type="InterPro" id="IPR020846">
    <property type="entry name" value="MFS_dom"/>
</dbReference>
<feature type="transmembrane region" description="Helical" evidence="4">
    <location>
        <begin position="294"/>
        <end position="316"/>
    </location>
</feature>
<keyword evidence="7" id="KW-1185">Reference proteome</keyword>
<feature type="transmembrane region" description="Helical" evidence="4">
    <location>
        <begin position="150"/>
        <end position="168"/>
    </location>
</feature>
<accession>A0ABV7MT35</accession>
<gene>
    <name evidence="6" type="ORF">ACFOJ9_25665</name>
</gene>
<dbReference type="Gene3D" id="1.20.1250.20">
    <property type="entry name" value="MFS general substrate transporter like domains"/>
    <property type="match status" value="1"/>
</dbReference>
<feature type="transmembrane region" description="Helical" evidence="4">
    <location>
        <begin position="322"/>
        <end position="341"/>
    </location>
</feature>
<evidence type="ECO:0000256" key="4">
    <source>
        <dbReference type="SAM" id="Phobius"/>
    </source>
</evidence>
<dbReference type="PROSITE" id="PS50850">
    <property type="entry name" value="MFS"/>
    <property type="match status" value="1"/>
</dbReference>
<feature type="domain" description="Major facilitator superfamily (MFS) profile" evidence="5">
    <location>
        <begin position="21"/>
        <end position="405"/>
    </location>
</feature>
<feature type="transmembrane region" description="Helical" evidence="4">
    <location>
        <begin position="263"/>
        <end position="282"/>
    </location>
</feature>
<sequence length="422" mass="43678">MRPSTVSPAGQVPFKRSTPSPLLLMIVGGAILSICMGLRQSLGLFLQPIRADIGVSASTFGFALALQNLVWGLAQPVIGMAGDRYGPRPVLVTCAIIYAFGLVLMTWGGPVVGLNVGAGVLVGIGIAGCGFGVVLGAVSRSVPAEKRVQALGVVSAAGSVATLVIAPLGQSLIDHAGWRMAVLAFAALALAIVPISFFVGGKPAVDRAAVEVSSSTKAAVGAAMRHPGFIAMSLAFFACGFQLQFITVHLPTYLGICGISTEIGALALGVIGIANAIGSYVTGRLGARHNPKQLLALIYLLRTLAIVVFAACPVTAFSTLAFAAVMGFLWLGVVPLVSGLISNMFGLQHFNTLFGIAFFTHQLGGFTGAWLGGLSYDLTASYMLAWASMAVVGLLASLLQWSMNHHDRFPHGAPQFDAGRSR</sequence>